<dbReference type="Gene3D" id="1.10.630.10">
    <property type="entry name" value="Cytochrome P450"/>
    <property type="match status" value="1"/>
</dbReference>
<organism evidence="15 16">
    <name type="scientific">Penicillium angulare</name>
    <dbReference type="NCBI Taxonomy" id="116970"/>
    <lineage>
        <taxon>Eukaryota</taxon>
        <taxon>Fungi</taxon>
        <taxon>Dikarya</taxon>
        <taxon>Ascomycota</taxon>
        <taxon>Pezizomycotina</taxon>
        <taxon>Eurotiomycetes</taxon>
        <taxon>Eurotiomycetidae</taxon>
        <taxon>Eurotiales</taxon>
        <taxon>Aspergillaceae</taxon>
        <taxon>Penicillium</taxon>
    </lineage>
</organism>
<evidence type="ECO:0000256" key="7">
    <source>
        <dbReference type="ARBA" id="ARBA00022989"/>
    </source>
</evidence>
<dbReference type="PROSITE" id="PS00086">
    <property type="entry name" value="CYTOCHROME_P450"/>
    <property type="match status" value="1"/>
</dbReference>
<dbReference type="GO" id="GO:0004497">
    <property type="term" value="F:monooxygenase activity"/>
    <property type="evidence" value="ECO:0007669"/>
    <property type="project" value="UniProtKB-KW"/>
</dbReference>
<evidence type="ECO:0000256" key="5">
    <source>
        <dbReference type="ARBA" id="ARBA00022692"/>
    </source>
</evidence>
<dbReference type="GO" id="GO:0005506">
    <property type="term" value="F:iron ion binding"/>
    <property type="evidence" value="ECO:0007669"/>
    <property type="project" value="InterPro"/>
</dbReference>
<comment type="similarity">
    <text evidence="3 13">Belongs to the cytochrome P450 family.</text>
</comment>
<dbReference type="GO" id="GO:0016705">
    <property type="term" value="F:oxidoreductase activity, acting on paired donors, with incorporation or reduction of molecular oxygen"/>
    <property type="evidence" value="ECO:0007669"/>
    <property type="project" value="InterPro"/>
</dbReference>
<evidence type="ECO:0000256" key="1">
    <source>
        <dbReference type="ARBA" id="ARBA00001971"/>
    </source>
</evidence>
<name>A0A9W9F603_9EURO</name>
<evidence type="ECO:0000256" key="3">
    <source>
        <dbReference type="ARBA" id="ARBA00010617"/>
    </source>
</evidence>
<dbReference type="InterPro" id="IPR001128">
    <property type="entry name" value="Cyt_P450"/>
</dbReference>
<dbReference type="PRINTS" id="PR00465">
    <property type="entry name" value="EP450IV"/>
</dbReference>
<keyword evidence="5 14" id="KW-0812">Transmembrane</keyword>
<evidence type="ECO:0000256" key="13">
    <source>
        <dbReference type="RuleBase" id="RU000461"/>
    </source>
</evidence>
<dbReference type="PANTHER" id="PTHR46206">
    <property type="entry name" value="CYTOCHROME P450"/>
    <property type="match status" value="1"/>
</dbReference>
<protein>
    <submittedName>
        <fullName evidence="15">Cytochrome P450</fullName>
    </submittedName>
</protein>
<evidence type="ECO:0000256" key="10">
    <source>
        <dbReference type="ARBA" id="ARBA00023033"/>
    </source>
</evidence>
<reference evidence="15" key="1">
    <citation type="submission" date="2022-11" db="EMBL/GenBank/DDBJ databases">
        <authorList>
            <person name="Petersen C."/>
        </authorList>
    </citation>
    <scope>NUCLEOTIDE SEQUENCE</scope>
    <source>
        <strain evidence="15">IBT 30069</strain>
    </source>
</reference>
<keyword evidence="8 13" id="KW-0560">Oxidoreductase</keyword>
<evidence type="ECO:0000256" key="6">
    <source>
        <dbReference type="ARBA" id="ARBA00022723"/>
    </source>
</evidence>
<dbReference type="GO" id="GO:0043386">
    <property type="term" value="P:mycotoxin biosynthetic process"/>
    <property type="evidence" value="ECO:0007669"/>
    <property type="project" value="UniProtKB-ARBA"/>
</dbReference>
<evidence type="ECO:0000256" key="12">
    <source>
        <dbReference type="PIRSR" id="PIRSR602403-1"/>
    </source>
</evidence>
<feature type="binding site" description="axial binding residue" evidence="12">
    <location>
        <position position="481"/>
    </location>
    <ligand>
        <name>heme</name>
        <dbReference type="ChEBI" id="CHEBI:30413"/>
    </ligand>
    <ligandPart>
        <name>Fe</name>
        <dbReference type="ChEBI" id="CHEBI:18248"/>
    </ligandPart>
</feature>
<evidence type="ECO:0000313" key="15">
    <source>
        <dbReference type="EMBL" id="KAJ5094147.1"/>
    </source>
</evidence>
<keyword evidence="10 13" id="KW-0503">Monooxygenase</keyword>
<dbReference type="AlphaFoldDB" id="A0A9W9F603"/>
<keyword evidence="9 12" id="KW-0408">Iron</keyword>
<dbReference type="InterPro" id="IPR017972">
    <property type="entry name" value="Cyt_P450_CS"/>
</dbReference>
<evidence type="ECO:0000256" key="11">
    <source>
        <dbReference type="ARBA" id="ARBA00023136"/>
    </source>
</evidence>
<proteinExistence type="inferred from homology"/>
<evidence type="ECO:0000256" key="2">
    <source>
        <dbReference type="ARBA" id="ARBA00004370"/>
    </source>
</evidence>
<dbReference type="InterPro" id="IPR002403">
    <property type="entry name" value="Cyt_P450_E_grp-IV"/>
</dbReference>
<comment type="caution">
    <text evidence="15">The sequence shown here is derived from an EMBL/GenBank/DDBJ whole genome shotgun (WGS) entry which is preliminary data.</text>
</comment>
<accession>A0A9W9F603</accession>
<keyword evidence="6 12" id="KW-0479">Metal-binding</keyword>
<keyword evidence="11 14" id="KW-0472">Membrane</keyword>
<gene>
    <name evidence="15" type="ORF">N7456_010008</name>
</gene>
<keyword evidence="16" id="KW-1185">Reference proteome</keyword>
<dbReference type="PANTHER" id="PTHR46206:SF5">
    <property type="entry name" value="P450, PUTATIVE (EUROFUNG)-RELATED"/>
    <property type="match status" value="1"/>
</dbReference>
<evidence type="ECO:0000256" key="8">
    <source>
        <dbReference type="ARBA" id="ARBA00023002"/>
    </source>
</evidence>
<evidence type="ECO:0000256" key="14">
    <source>
        <dbReference type="SAM" id="Phobius"/>
    </source>
</evidence>
<comment type="subcellular location">
    <subcellularLocation>
        <location evidence="2">Membrane</location>
    </subcellularLocation>
</comment>
<keyword evidence="4 12" id="KW-0349">Heme</keyword>
<dbReference type="EMBL" id="JAPQKH010000006">
    <property type="protein sequence ID" value="KAJ5094147.1"/>
    <property type="molecule type" value="Genomic_DNA"/>
</dbReference>
<dbReference type="SUPFAM" id="SSF48264">
    <property type="entry name" value="Cytochrome P450"/>
    <property type="match status" value="1"/>
</dbReference>
<dbReference type="GO" id="GO:0020037">
    <property type="term" value="F:heme binding"/>
    <property type="evidence" value="ECO:0007669"/>
    <property type="project" value="InterPro"/>
</dbReference>
<dbReference type="InterPro" id="IPR036396">
    <property type="entry name" value="Cyt_P450_sf"/>
</dbReference>
<evidence type="ECO:0000256" key="4">
    <source>
        <dbReference type="ARBA" id="ARBA00022617"/>
    </source>
</evidence>
<dbReference type="Pfam" id="PF00067">
    <property type="entry name" value="p450"/>
    <property type="match status" value="1"/>
</dbReference>
<dbReference type="GO" id="GO:0016020">
    <property type="term" value="C:membrane"/>
    <property type="evidence" value="ECO:0007669"/>
    <property type="project" value="UniProtKB-SubCell"/>
</dbReference>
<sequence length="540" mass="60456">MDTWLAYLTSGSWDPRLVATWILAAYLVFILVTAFALVFTSRQWANDGVPFVTGKGPLSILYQHYRFVINGPDLIRQGYSKFSDGLFEIPRTFRPGQVILCKPELIEELRNSWSSVASPEPWIDQLLQISHVMPGYFPKGGGWPAIAKTTPGVIRGTVYKQLERYVPSMNDAIISQLQKVNLEDGECTVNCFDFAYSVVVRSGSFAMVGERLSQNEEYLKAVKDHILGMIMTTRVQFLIPDCLKKYIGGFISTLATLGTRWNMKSSRKILLKHFDARADEYKIEIAKGSSVNGKQGNPETSEKPVEIFKWLYESSIVRGRWSYSEVIGEMLLLQFAFIYTTAYGLYGALAELSRRPEYISALRAEAETALSEMGTSIAACNRMVLMDSFLKECQRLHPPAAVSAHRVCVTPLALSNGIVLKPGTHVGVPSGWIQRSSKSYTDPEIFDGYRFVKKAAAGSQDSSLVDLSPDYLVFGMGVHACPGRWMASALMKLVFAHLIRQFDILPESESAPLTGSLSFEEFYVPNFGLKLKLRRRESEK</sequence>
<comment type="cofactor">
    <cofactor evidence="1 12">
        <name>heme</name>
        <dbReference type="ChEBI" id="CHEBI:30413"/>
    </cofactor>
</comment>
<feature type="transmembrane region" description="Helical" evidence="14">
    <location>
        <begin position="20"/>
        <end position="39"/>
    </location>
</feature>
<dbReference type="Proteomes" id="UP001149165">
    <property type="component" value="Unassembled WGS sequence"/>
</dbReference>
<dbReference type="OrthoDB" id="1844152at2759"/>
<reference evidence="15" key="2">
    <citation type="journal article" date="2023" name="IMA Fungus">
        <title>Comparative genomic study of the Penicillium genus elucidates a diverse pangenome and 15 lateral gene transfer events.</title>
        <authorList>
            <person name="Petersen C."/>
            <person name="Sorensen T."/>
            <person name="Nielsen M.R."/>
            <person name="Sondergaard T.E."/>
            <person name="Sorensen J.L."/>
            <person name="Fitzpatrick D.A."/>
            <person name="Frisvad J.C."/>
            <person name="Nielsen K.L."/>
        </authorList>
    </citation>
    <scope>NUCLEOTIDE SEQUENCE</scope>
    <source>
        <strain evidence="15">IBT 30069</strain>
    </source>
</reference>
<evidence type="ECO:0000256" key="9">
    <source>
        <dbReference type="ARBA" id="ARBA00023004"/>
    </source>
</evidence>
<dbReference type="CDD" id="cd11041">
    <property type="entry name" value="CYP503A1-like"/>
    <property type="match status" value="1"/>
</dbReference>
<keyword evidence="7 14" id="KW-1133">Transmembrane helix</keyword>
<evidence type="ECO:0000313" key="16">
    <source>
        <dbReference type="Proteomes" id="UP001149165"/>
    </source>
</evidence>